<protein>
    <submittedName>
        <fullName evidence="2">Unannotated protein</fullName>
    </submittedName>
</protein>
<evidence type="ECO:0000313" key="2">
    <source>
        <dbReference type="EMBL" id="CAB4926939.1"/>
    </source>
</evidence>
<accession>A0A6J7I8B1</accession>
<gene>
    <name evidence="2" type="ORF">UFOPK3733_00434</name>
</gene>
<evidence type="ECO:0000256" key="1">
    <source>
        <dbReference type="SAM" id="MobiDB-lite"/>
    </source>
</evidence>
<feature type="region of interest" description="Disordered" evidence="1">
    <location>
        <begin position="24"/>
        <end position="46"/>
    </location>
</feature>
<proteinExistence type="predicted"/>
<dbReference type="AlphaFoldDB" id="A0A6J7I8B1"/>
<sequence>MFDPPIGFESATLAPTHIAGDQLSIADPALPTRRNTRHMTGRYRPGPEIEISSGDRHFRLAPDVIEFNPQRPGDEMHGVTEHRSSPLDQCREFGIVGETAVPHRQLGVSGVVSGGVHRFQHADRVDPVAQTGTHDAEKIGESGVHPGSEDGTSAAFACVLDPLTICSECMASDEAGGCGDVDAGLQDADHVIDIGPFRVVDDTIRPQGQQCVDVIRGDHPDWVNTAQLADIAPDLLRAPREAANELQLGAAQNRSH</sequence>
<organism evidence="2">
    <name type="scientific">freshwater metagenome</name>
    <dbReference type="NCBI Taxonomy" id="449393"/>
    <lineage>
        <taxon>unclassified sequences</taxon>
        <taxon>metagenomes</taxon>
        <taxon>ecological metagenomes</taxon>
    </lineage>
</organism>
<dbReference type="EMBL" id="CAFBNC010000013">
    <property type="protein sequence ID" value="CAB4926939.1"/>
    <property type="molecule type" value="Genomic_DNA"/>
</dbReference>
<reference evidence="2" key="1">
    <citation type="submission" date="2020-05" db="EMBL/GenBank/DDBJ databases">
        <authorList>
            <person name="Chiriac C."/>
            <person name="Salcher M."/>
            <person name="Ghai R."/>
            <person name="Kavagutti S V."/>
        </authorList>
    </citation>
    <scope>NUCLEOTIDE SEQUENCE</scope>
</reference>
<name>A0A6J7I8B1_9ZZZZ</name>